<dbReference type="Proteomes" id="UP000191171">
    <property type="component" value="Unassembled WGS sequence"/>
</dbReference>
<accession>A0A1S8KIY7</accession>
<dbReference type="AlphaFoldDB" id="A0A1S8KIY7"/>
<reference evidence="2 3" key="1">
    <citation type="submission" date="2017-02" db="EMBL/GenBank/DDBJ databases">
        <title>Clonality and virulence of isolates of VRE in Hematopoietic Stem Cell Transplanted (HSCT) patients.</title>
        <authorList>
            <person name="Marchi A.P."/>
            <person name="Martins R.C."/>
            <person name="Marie S.K."/>
            <person name="Levin A.S."/>
            <person name="Costa S.F."/>
        </authorList>
    </citation>
    <scope>NUCLEOTIDE SEQUENCE [LARGE SCALE GENOMIC DNA]</scope>
    <source>
        <strain evidence="2 3">LIM1759</strain>
    </source>
</reference>
<sequence length="274" mass="31337">MKLLQCREGKVSKIKKELEKAGLLKQKRGRVNKRDGKIESMPNLLYLGKPEVTNQDVFKIMEEEDNTDTTVIAKIANTAKPREINDTTVIAKIANTAKSSHIKDSTVIAKIADNLFYSNSIDTNRHIIDTETDQLQNQVLLDNFVDIMKEDSINTFVPENVLNLIKTFSSTYEDAQKTVQTIHNAKKKAEELEQTVVVYEELESYGIDADKGLYMTLLKAYQKQKTEKVNNLQNLIFVYVKNWFVEKAIAAKLANEQRETFNELPTVSTENWLE</sequence>
<proteinExistence type="predicted"/>
<keyword evidence="1" id="KW-0175">Coiled coil</keyword>
<name>A0A1S8KIY7_ENTFC</name>
<evidence type="ECO:0000313" key="3">
    <source>
        <dbReference type="Proteomes" id="UP000191171"/>
    </source>
</evidence>
<protein>
    <submittedName>
        <fullName evidence="2">Replication protein RepA</fullName>
    </submittedName>
</protein>
<evidence type="ECO:0000256" key="1">
    <source>
        <dbReference type="SAM" id="Coils"/>
    </source>
</evidence>
<comment type="caution">
    <text evidence="2">The sequence shown here is derived from an EMBL/GenBank/DDBJ whole genome shotgun (WGS) entry which is preliminary data.</text>
</comment>
<organism evidence="2 3">
    <name type="scientific">Enterococcus faecium</name>
    <name type="common">Streptococcus faecium</name>
    <dbReference type="NCBI Taxonomy" id="1352"/>
    <lineage>
        <taxon>Bacteria</taxon>
        <taxon>Bacillati</taxon>
        <taxon>Bacillota</taxon>
        <taxon>Bacilli</taxon>
        <taxon>Lactobacillales</taxon>
        <taxon>Enterococcaceae</taxon>
        <taxon>Enterococcus</taxon>
    </lineage>
</organism>
<gene>
    <name evidence="2" type="ORF">B1P95_15515</name>
</gene>
<dbReference type="EMBL" id="MVGJ01000223">
    <property type="protein sequence ID" value="OOL79642.1"/>
    <property type="molecule type" value="Genomic_DNA"/>
</dbReference>
<evidence type="ECO:0000313" key="2">
    <source>
        <dbReference type="EMBL" id="OOL79642.1"/>
    </source>
</evidence>
<feature type="coiled-coil region" evidence="1">
    <location>
        <begin position="172"/>
        <end position="202"/>
    </location>
</feature>